<keyword evidence="1" id="KW-0328">Glycosyltransferase</keyword>
<evidence type="ECO:0000313" key="4">
    <source>
        <dbReference type="Proteomes" id="UP000000647"/>
    </source>
</evidence>
<dbReference type="RefSeq" id="WP_011815046.1">
    <property type="nucleotide sequence ID" value="NC_008789.1"/>
</dbReference>
<dbReference type="GO" id="GO:0005829">
    <property type="term" value="C:cytosol"/>
    <property type="evidence" value="ECO:0007669"/>
    <property type="project" value="TreeGrafter"/>
</dbReference>
<organism evidence="3 4">
    <name type="scientific">Halorhodospira halophila (strain DSM 244 / SL1)</name>
    <name type="common">Ectothiorhodospira halophila (strain DSM 244 / SL1)</name>
    <dbReference type="NCBI Taxonomy" id="349124"/>
    <lineage>
        <taxon>Bacteria</taxon>
        <taxon>Pseudomonadati</taxon>
        <taxon>Pseudomonadota</taxon>
        <taxon>Gammaproteobacteria</taxon>
        <taxon>Chromatiales</taxon>
        <taxon>Ectothiorhodospiraceae</taxon>
        <taxon>Halorhodospira</taxon>
    </lineage>
</organism>
<reference evidence="4" key="1">
    <citation type="submission" date="2006-12" db="EMBL/GenBank/DDBJ databases">
        <title>Complete sequence of Halorhodospira halophila SL1.</title>
        <authorList>
            <consortium name="US DOE Joint Genome Institute"/>
            <person name="Copeland A."/>
            <person name="Lucas S."/>
            <person name="Lapidus A."/>
            <person name="Barry K."/>
            <person name="Detter J.C."/>
            <person name="Glavina del Rio T."/>
            <person name="Hammon N."/>
            <person name="Israni S."/>
            <person name="Dalin E."/>
            <person name="Tice H."/>
            <person name="Pitluck S."/>
            <person name="Saunders E."/>
            <person name="Brettin T."/>
            <person name="Bruce D."/>
            <person name="Han C."/>
            <person name="Tapia R."/>
            <person name="Schmutz J."/>
            <person name="Larimer F."/>
            <person name="Land M."/>
            <person name="Hauser L."/>
            <person name="Kyrpides N."/>
            <person name="Mikhailova N."/>
            <person name="Hoff W."/>
            <person name="Richardson P."/>
        </authorList>
    </citation>
    <scope>NUCLEOTIDE SEQUENCE [LARGE SCALE GENOMIC DNA]</scope>
    <source>
        <strain evidence="4">DSM 244 / SL1</strain>
    </source>
</reference>
<dbReference type="CAZy" id="GT9">
    <property type="family name" value="Glycosyltransferase Family 9"/>
</dbReference>
<evidence type="ECO:0000256" key="1">
    <source>
        <dbReference type="ARBA" id="ARBA00022676"/>
    </source>
</evidence>
<dbReference type="STRING" id="349124.Hhal_2260"/>
<dbReference type="EMBL" id="CP000544">
    <property type="protein sequence ID" value="ABM63024.1"/>
    <property type="molecule type" value="Genomic_DNA"/>
</dbReference>
<dbReference type="GO" id="GO:0009244">
    <property type="term" value="P:lipopolysaccharide core region biosynthetic process"/>
    <property type="evidence" value="ECO:0007669"/>
    <property type="project" value="TreeGrafter"/>
</dbReference>
<keyword evidence="2 3" id="KW-0808">Transferase</keyword>
<accession>A1WZB2</accession>
<keyword evidence="4" id="KW-1185">Reference proteome</keyword>
<reference evidence="3 4" key="2">
    <citation type="journal article" date="2013" name="Stand. Genomic Sci.">
        <title>Complete genome sequence of Halorhodospira halophila SL1.</title>
        <authorList>
            <person name="Challacombe J.F."/>
            <person name="Majid S."/>
            <person name="Deole R."/>
            <person name="Brettin T.S."/>
            <person name="Bruce D."/>
            <person name="Delano S.F."/>
            <person name="Detter J.C."/>
            <person name="Gleasner C.D."/>
            <person name="Han C.S."/>
            <person name="Misra M."/>
            <person name="Reitenga K.G."/>
            <person name="Mikhailova N."/>
            <person name="Woyke T."/>
            <person name="Pitluck S."/>
            <person name="Nolan M."/>
            <person name="Land M.L."/>
            <person name="Saunders E."/>
            <person name="Tapia R."/>
            <person name="Lapidus A."/>
            <person name="Ivanova N."/>
            <person name="Hoff W.D."/>
        </authorList>
    </citation>
    <scope>NUCLEOTIDE SEQUENCE [LARGE SCALE GENOMIC DNA]</scope>
    <source>
        <strain evidence="4">DSM 244 / SL1</strain>
    </source>
</reference>
<dbReference type="OrthoDB" id="9781892at2"/>
<proteinExistence type="predicted"/>
<dbReference type="CDD" id="cd03789">
    <property type="entry name" value="GT9_LPS_heptosyltransferase"/>
    <property type="match status" value="1"/>
</dbReference>
<evidence type="ECO:0000313" key="3">
    <source>
        <dbReference type="EMBL" id="ABM63024.1"/>
    </source>
</evidence>
<sequence length="364" mass="39506">MPRDPSTPPDSVCLLRLSAIGDCSHVVPVVQTLRQHWPETAITWVIGKTEYRLFGDLPGVEFIVVDKGDGLFGAVPKLRRDLADRRFDLLLHMQASWRANLLSTAIRADTRIGFDRPRARNGQRWFTHRAIAGPARVHVLDGFFQFLEAAGLQARTLRWDLPVPAEAEAEVAGRLPDQPFLTISPCSSIRARNYRNWSASQYAAVAEYAYQEHGLALVLTGGPTALEREYADAITALTSAPVVDLVGATSLKGLLAVLQRASAFVGPDSGPLHLANASGVPVVGLYATSNPQRTGPYLNLDYVANRYPEALKAELGQPVEAVRWGRRVRDPEAMDWITVADVAARLDAALADRGASGRSAAAGS</sequence>
<protein>
    <submittedName>
        <fullName evidence="3">Glycosyl transferase, family 9</fullName>
    </submittedName>
</protein>
<dbReference type="Proteomes" id="UP000000647">
    <property type="component" value="Chromosome"/>
</dbReference>
<dbReference type="Gene3D" id="3.40.50.2000">
    <property type="entry name" value="Glycogen Phosphorylase B"/>
    <property type="match status" value="2"/>
</dbReference>
<dbReference type="InterPro" id="IPR002201">
    <property type="entry name" value="Glyco_trans_9"/>
</dbReference>
<dbReference type="SUPFAM" id="SSF53756">
    <property type="entry name" value="UDP-Glycosyltransferase/glycogen phosphorylase"/>
    <property type="match status" value="1"/>
</dbReference>
<name>A1WZB2_HALHL</name>
<evidence type="ECO:0000256" key="2">
    <source>
        <dbReference type="ARBA" id="ARBA00022679"/>
    </source>
</evidence>
<dbReference type="PANTHER" id="PTHR30160">
    <property type="entry name" value="TETRAACYLDISACCHARIDE 4'-KINASE-RELATED"/>
    <property type="match status" value="1"/>
</dbReference>
<dbReference type="KEGG" id="hha:Hhal_2260"/>
<dbReference type="eggNOG" id="COG0859">
    <property type="taxonomic scope" value="Bacteria"/>
</dbReference>
<dbReference type="Pfam" id="PF01075">
    <property type="entry name" value="Glyco_transf_9"/>
    <property type="match status" value="1"/>
</dbReference>
<dbReference type="InterPro" id="IPR051199">
    <property type="entry name" value="LPS_LOS_Heptosyltrfase"/>
</dbReference>
<dbReference type="PANTHER" id="PTHR30160:SF21">
    <property type="entry name" value="LIPOPOLYSACCHARIDE CORE HEPTOSYLTRANSFERASE OPSX"/>
    <property type="match status" value="1"/>
</dbReference>
<gene>
    <name evidence="3" type="ordered locus">Hhal_2260</name>
</gene>
<dbReference type="HOGENOM" id="CLU_038371_2_0_6"/>
<dbReference type="AlphaFoldDB" id="A1WZB2"/>
<dbReference type="GO" id="GO:0008713">
    <property type="term" value="F:ADP-heptose-lipopolysaccharide heptosyltransferase activity"/>
    <property type="evidence" value="ECO:0007669"/>
    <property type="project" value="TreeGrafter"/>
</dbReference>